<protein>
    <submittedName>
        <fullName evidence="2">Uncharacterized protein</fullName>
    </submittedName>
</protein>
<comment type="caution">
    <text evidence="2">The sequence shown here is derived from an EMBL/GenBank/DDBJ whole genome shotgun (WGS) entry which is preliminary data.</text>
</comment>
<keyword evidence="1" id="KW-1133">Transmembrane helix</keyword>
<evidence type="ECO:0000256" key="1">
    <source>
        <dbReference type="SAM" id="Phobius"/>
    </source>
</evidence>
<keyword evidence="1" id="KW-0812">Transmembrane</keyword>
<dbReference type="EMBL" id="AGBW02014937">
    <property type="protein sequence ID" value="OWR40842.1"/>
    <property type="molecule type" value="Genomic_DNA"/>
</dbReference>
<evidence type="ECO:0000313" key="2">
    <source>
        <dbReference type="EMBL" id="OWR40842.1"/>
    </source>
</evidence>
<evidence type="ECO:0000313" key="3">
    <source>
        <dbReference type="Proteomes" id="UP000007151"/>
    </source>
</evidence>
<gene>
    <name evidence="2" type="ORF">KGM_205458</name>
</gene>
<reference evidence="2 3" key="1">
    <citation type="journal article" date="2011" name="Cell">
        <title>The monarch butterfly genome yields insights into long-distance migration.</title>
        <authorList>
            <person name="Zhan S."/>
            <person name="Merlin C."/>
            <person name="Boore J.L."/>
            <person name="Reppert S.M."/>
        </authorList>
    </citation>
    <scope>NUCLEOTIDE SEQUENCE [LARGE SCALE GENOMIC DNA]</scope>
    <source>
        <strain evidence="2">F-2</strain>
    </source>
</reference>
<dbReference type="InParanoid" id="A0A212EH88"/>
<keyword evidence="3" id="KW-1185">Reference proteome</keyword>
<dbReference type="AlphaFoldDB" id="A0A212EH88"/>
<dbReference type="Proteomes" id="UP000007151">
    <property type="component" value="Unassembled WGS sequence"/>
</dbReference>
<feature type="transmembrane region" description="Helical" evidence="1">
    <location>
        <begin position="5"/>
        <end position="24"/>
    </location>
</feature>
<feature type="transmembrane region" description="Helical" evidence="1">
    <location>
        <begin position="61"/>
        <end position="83"/>
    </location>
</feature>
<keyword evidence="1" id="KW-0472">Membrane</keyword>
<organism evidence="2 3">
    <name type="scientific">Danaus plexippus plexippus</name>
    <dbReference type="NCBI Taxonomy" id="278856"/>
    <lineage>
        <taxon>Eukaryota</taxon>
        <taxon>Metazoa</taxon>
        <taxon>Ecdysozoa</taxon>
        <taxon>Arthropoda</taxon>
        <taxon>Hexapoda</taxon>
        <taxon>Insecta</taxon>
        <taxon>Pterygota</taxon>
        <taxon>Neoptera</taxon>
        <taxon>Endopterygota</taxon>
        <taxon>Lepidoptera</taxon>
        <taxon>Glossata</taxon>
        <taxon>Ditrysia</taxon>
        <taxon>Papilionoidea</taxon>
        <taxon>Nymphalidae</taxon>
        <taxon>Danainae</taxon>
        <taxon>Danaini</taxon>
        <taxon>Danaina</taxon>
        <taxon>Danaus</taxon>
        <taxon>Danaus</taxon>
    </lineage>
</organism>
<dbReference type="KEGG" id="dpl:KGM_205458"/>
<accession>A0A212EH88</accession>
<proteinExistence type="predicted"/>
<name>A0A212EH88_DANPL</name>
<sequence length="102" mass="11977">MLTLLICEVVILIFMFHLGIGLIRHKPHLLNHYLVCRFITWIIEIVGLFIACLYHKILIGWYLGIMIFVILELYSIVVVYSYYVELIQCSKDETALEKPTCE</sequence>
<feature type="transmembrane region" description="Helical" evidence="1">
    <location>
        <begin position="30"/>
        <end position="54"/>
    </location>
</feature>